<accession>A0A2I1HGM4</accession>
<organism evidence="1 2">
    <name type="scientific">Rhizophagus irregularis</name>
    <dbReference type="NCBI Taxonomy" id="588596"/>
    <lineage>
        <taxon>Eukaryota</taxon>
        <taxon>Fungi</taxon>
        <taxon>Fungi incertae sedis</taxon>
        <taxon>Mucoromycota</taxon>
        <taxon>Glomeromycotina</taxon>
        <taxon>Glomeromycetes</taxon>
        <taxon>Glomerales</taxon>
        <taxon>Glomeraceae</taxon>
        <taxon>Rhizophagus</taxon>
    </lineage>
</organism>
<dbReference type="EMBL" id="LLXI01002812">
    <property type="protein sequence ID" value="PKY58025.1"/>
    <property type="molecule type" value="Genomic_DNA"/>
</dbReference>
<protein>
    <submittedName>
        <fullName evidence="1">Uncharacterized protein</fullName>
    </submittedName>
</protein>
<evidence type="ECO:0000313" key="1">
    <source>
        <dbReference type="EMBL" id="PKY58025.1"/>
    </source>
</evidence>
<dbReference type="AlphaFoldDB" id="A0A2I1HGM4"/>
<comment type="caution">
    <text evidence="1">The sequence shown here is derived from an EMBL/GenBank/DDBJ whole genome shotgun (WGS) entry which is preliminary data.</text>
</comment>
<sequence length="60" mass="6778">MKTGKDEEIDISKLTVFLDDVKMDYQNVCIQSMTHVKGSANIQIQVELIKRHKMKGGGVK</sequence>
<reference evidence="1 2" key="1">
    <citation type="submission" date="2015-10" db="EMBL/GenBank/DDBJ databases">
        <title>Genome analyses suggest a sexual origin of heterokaryosis in a supposedly ancient asexual fungus.</title>
        <authorList>
            <person name="Ropars J."/>
            <person name="Sedzielewska K."/>
            <person name="Noel J."/>
            <person name="Charron P."/>
            <person name="Farinelli L."/>
            <person name="Marton T."/>
            <person name="Kruger M."/>
            <person name="Pelin A."/>
            <person name="Brachmann A."/>
            <person name="Corradi N."/>
        </authorList>
    </citation>
    <scope>NUCLEOTIDE SEQUENCE [LARGE SCALE GENOMIC DNA]</scope>
    <source>
        <strain evidence="1 2">A4</strain>
    </source>
</reference>
<proteinExistence type="predicted"/>
<evidence type="ECO:0000313" key="2">
    <source>
        <dbReference type="Proteomes" id="UP000234323"/>
    </source>
</evidence>
<keyword evidence="2" id="KW-1185">Reference proteome</keyword>
<gene>
    <name evidence="1" type="ORF">RhiirA4_479565</name>
</gene>
<name>A0A2I1HGM4_9GLOM</name>
<dbReference type="Proteomes" id="UP000234323">
    <property type="component" value="Unassembled WGS sequence"/>
</dbReference>